<evidence type="ECO:0000256" key="1">
    <source>
        <dbReference type="SAM" id="MobiDB-lite"/>
    </source>
</evidence>
<comment type="caution">
    <text evidence="3">The sequence shown here is derived from an EMBL/GenBank/DDBJ whole genome shotgun (WGS) entry which is preliminary data.</text>
</comment>
<reference evidence="3 4" key="1">
    <citation type="journal article" date="2014" name="Int. J. Syst. Evol. Microbiol.">
        <title>Complete genome sequence of Corynebacterium casei LMG S-19264T (=DSM 44701T), isolated from a smear-ripened cheese.</title>
        <authorList>
            <consortium name="US DOE Joint Genome Institute (JGI-PGF)"/>
            <person name="Walter F."/>
            <person name="Albersmeier A."/>
            <person name="Kalinowski J."/>
            <person name="Ruckert C."/>
        </authorList>
    </citation>
    <scope>NUCLEOTIDE SEQUENCE [LARGE SCALE GENOMIC DNA]</scope>
    <source>
        <strain evidence="3 4">CGMCC 1.15896</strain>
    </source>
</reference>
<gene>
    <name evidence="3" type="ORF">GCM10011499_37690</name>
</gene>
<dbReference type="Proteomes" id="UP000596977">
    <property type="component" value="Unassembled WGS sequence"/>
</dbReference>
<dbReference type="SMART" id="SM00778">
    <property type="entry name" value="Prim_Zn_Ribbon"/>
    <property type="match status" value="1"/>
</dbReference>
<dbReference type="InterPro" id="IPR036977">
    <property type="entry name" value="DNA_primase_Znf_CHC2"/>
</dbReference>
<keyword evidence="4" id="KW-1185">Reference proteome</keyword>
<dbReference type="GO" id="GO:0004386">
    <property type="term" value="F:helicase activity"/>
    <property type="evidence" value="ECO:0007669"/>
    <property type="project" value="InterPro"/>
</dbReference>
<dbReference type="Pfam" id="PF23639">
    <property type="entry name" value="DUF7146"/>
    <property type="match status" value="1"/>
</dbReference>
<feature type="region of interest" description="Disordered" evidence="1">
    <location>
        <begin position="388"/>
        <end position="409"/>
    </location>
</feature>
<proteinExistence type="predicted"/>
<dbReference type="GO" id="GO:0006260">
    <property type="term" value="P:DNA replication"/>
    <property type="evidence" value="ECO:0007669"/>
    <property type="project" value="InterPro"/>
</dbReference>
<dbReference type="Gene3D" id="3.90.580.10">
    <property type="entry name" value="Zinc finger, CHC2-type domain"/>
    <property type="match status" value="1"/>
</dbReference>
<dbReference type="EMBL" id="BMKB01000010">
    <property type="protein sequence ID" value="GGA63779.1"/>
    <property type="molecule type" value="Genomic_DNA"/>
</dbReference>
<evidence type="ECO:0000259" key="2">
    <source>
        <dbReference type="SMART" id="SM00778"/>
    </source>
</evidence>
<feature type="region of interest" description="Disordered" evidence="1">
    <location>
        <begin position="100"/>
        <end position="125"/>
    </location>
</feature>
<dbReference type="GO" id="GO:0003677">
    <property type="term" value="F:DNA binding"/>
    <property type="evidence" value="ECO:0007669"/>
    <property type="project" value="InterPro"/>
</dbReference>
<name>A0A916W3V3_9HYPH</name>
<dbReference type="GO" id="GO:0008270">
    <property type="term" value="F:zinc ion binding"/>
    <property type="evidence" value="ECO:0007669"/>
    <property type="project" value="InterPro"/>
</dbReference>
<accession>A0A916W3V3</accession>
<sequence>MSLPAHLEALKNEALHTTCEAWALRSRWSLTRGIERVGPCPVCGGTDRFSINTLKNLFNCRRCGIAGEGVIRLVMATQNVEFTRACEIITGRTADASIDPERARKLADQADADKRERERKSAQYREQARRAGRVIWEEGKSRPWRTGEPVFDYLALRGIDLAKLHAHAPDALHRVIRQHAALPWREQQGRDTVTLHTGPAMVAAIQYPDGHFAGAHITWLDLAQPKGKMVLPKNDKGQDRPAKKMRGTHMGCAIRLHTPQNARRIVMGEGIESTLSVLCHAFEPDTAYWAGCSLGNMAGRALRDGSNRQIHDQPDMDSEAFVVPGWCEELVFLADGDSVDSRITEKLTRGLRRAMRQRPGLRARRVPAPGEGADMNDLAMAMTIENEAGVPGKRPTGATADKDMNEAGA</sequence>
<evidence type="ECO:0000313" key="4">
    <source>
        <dbReference type="Proteomes" id="UP000596977"/>
    </source>
</evidence>
<feature type="compositionally biased region" description="Basic and acidic residues" evidence="1">
    <location>
        <begin position="400"/>
        <end position="409"/>
    </location>
</feature>
<evidence type="ECO:0000313" key="3">
    <source>
        <dbReference type="EMBL" id="GGA63779.1"/>
    </source>
</evidence>
<dbReference type="AlphaFoldDB" id="A0A916W3V3"/>
<feature type="domain" description="DNA primase/helicase Gp4 N-terminal Bacteriophage T7-like" evidence="2">
    <location>
        <begin position="35"/>
        <end position="70"/>
    </location>
</feature>
<dbReference type="InterPro" id="IPR055570">
    <property type="entry name" value="DUF7146"/>
</dbReference>
<protein>
    <recommendedName>
        <fullName evidence="2">DNA primase/helicase Gp4 N-terminal Bacteriophage T7-like domain-containing protein</fullName>
    </recommendedName>
</protein>
<organism evidence="3 4">
    <name type="scientific">Pelagibacterium lentulum</name>
    <dbReference type="NCBI Taxonomy" id="2029865"/>
    <lineage>
        <taxon>Bacteria</taxon>
        <taxon>Pseudomonadati</taxon>
        <taxon>Pseudomonadota</taxon>
        <taxon>Alphaproteobacteria</taxon>
        <taxon>Hyphomicrobiales</taxon>
        <taxon>Devosiaceae</taxon>
        <taxon>Pelagibacterium</taxon>
    </lineage>
</organism>
<dbReference type="SUPFAM" id="SSF57783">
    <property type="entry name" value="Zinc beta-ribbon"/>
    <property type="match status" value="1"/>
</dbReference>
<dbReference type="RefSeq" id="WP_127071828.1">
    <property type="nucleotide sequence ID" value="NZ_BMKB01000010.1"/>
</dbReference>
<dbReference type="OrthoDB" id="9811157at2"/>
<dbReference type="InterPro" id="IPR013237">
    <property type="entry name" value="Phage_T7_Gp4_N"/>
</dbReference>